<proteinExistence type="predicted"/>
<reference evidence="1 2" key="1">
    <citation type="submission" date="2023-05" db="EMBL/GenBank/DDBJ databases">
        <authorList>
            <person name="Guo Y."/>
        </authorList>
    </citation>
    <scope>NUCLEOTIDE SEQUENCE [LARGE SCALE GENOMIC DNA]</scope>
    <source>
        <strain evidence="1 2">GR2756</strain>
    </source>
</reference>
<protein>
    <submittedName>
        <fullName evidence="1">Uncharacterized protein</fullName>
    </submittedName>
</protein>
<keyword evidence="2" id="KW-1185">Reference proteome</keyword>
<accession>A0ABU3Q555</accession>
<dbReference type="EMBL" id="JAVUPU010000003">
    <property type="protein sequence ID" value="MDT9598550.1"/>
    <property type="molecule type" value="Genomic_DNA"/>
</dbReference>
<evidence type="ECO:0000313" key="1">
    <source>
        <dbReference type="EMBL" id="MDT9598550.1"/>
    </source>
</evidence>
<name>A0ABU3Q555_9SPHN</name>
<comment type="caution">
    <text evidence="1">The sequence shown here is derived from an EMBL/GenBank/DDBJ whole genome shotgun (WGS) entry which is preliminary data.</text>
</comment>
<dbReference type="Proteomes" id="UP001259572">
    <property type="component" value="Unassembled WGS sequence"/>
</dbReference>
<sequence>MMTDDADQEQGALFELEGPDEDECVWLVSGGGHQAITINLGPRPAVAEKLDQWLEAIDFGEQP</sequence>
<dbReference type="RefSeq" id="WP_315724711.1">
    <property type="nucleotide sequence ID" value="NZ_JAVUPU010000003.1"/>
</dbReference>
<organism evidence="1 2">
    <name type="scientific">Sphingosinicella rhizophila</name>
    <dbReference type="NCBI Taxonomy" id="3050082"/>
    <lineage>
        <taxon>Bacteria</taxon>
        <taxon>Pseudomonadati</taxon>
        <taxon>Pseudomonadota</taxon>
        <taxon>Alphaproteobacteria</taxon>
        <taxon>Sphingomonadales</taxon>
        <taxon>Sphingosinicellaceae</taxon>
        <taxon>Sphingosinicella</taxon>
    </lineage>
</organism>
<evidence type="ECO:0000313" key="2">
    <source>
        <dbReference type="Proteomes" id="UP001259572"/>
    </source>
</evidence>
<gene>
    <name evidence="1" type="ORF">RQX22_06255</name>
</gene>